<dbReference type="InterPro" id="IPR023753">
    <property type="entry name" value="FAD/NAD-binding_dom"/>
</dbReference>
<dbReference type="OrthoDB" id="333024at2759"/>
<dbReference type="GO" id="GO:0016491">
    <property type="term" value="F:oxidoreductase activity"/>
    <property type="evidence" value="ECO:0007669"/>
    <property type="project" value="UniProtKB-KW"/>
</dbReference>
<dbReference type="EMBL" id="LTDL01000014">
    <property type="protein sequence ID" value="OAG31790.1"/>
    <property type="molecule type" value="Genomic_DNA"/>
</dbReference>
<evidence type="ECO:0000313" key="8">
    <source>
        <dbReference type="Proteomes" id="UP000185944"/>
    </source>
</evidence>
<keyword evidence="5" id="KW-0560">Oxidoreductase</keyword>
<feature type="domain" description="FAD/NAD(P)-binding" evidence="6">
    <location>
        <begin position="1"/>
        <end position="154"/>
    </location>
</feature>
<dbReference type="SUPFAM" id="SSF51971">
    <property type="entry name" value="Nucleotide-binding domain"/>
    <property type="match status" value="1"/>
</dbReference>
<reference evidence="7 8" key="1">
    <citation type="submission" date="2016-02" db="EMBL/GenBank/DDBJ databases">
        <title>Discovery of a natural microsporidian pathogen with a broad tissue tropism in Caenorhabditis elegans.</title>
        <authorList>
            <person name="Luallen R.J."/>
            <person name="Reinke A.W."/>
            <person name="Tong L."/>
            <person name="Botts M.R."/>
            <person name="Felix M.-A."/>
            <person name="Troemel E.R."/>
        </authorList>
    </citation>
    <scope>NUCLEOTIDE SEQUENCE [LARGE SCALE GENOMIC DNA]</scope>
    <source>
        <strain evidence="7 8">JUm2807</strain>
    </source>
</reference>
<evidence type="ECO:0000256" key="5">
    <source>
        <dbReference type="ARBA" id="ARBA00023002"/>
    </source>
</evidence>
<dbReference type="Proteomes" id="UP000185944">
    <property type="component" value="Unassembled WGS sequence"/>
</dbReference>
<evidence type="ECO:0000256" key="2">
    <source>
        <dbReference type="ARBA" id="ARBA00022630"/>
    </source>
</evidence>
<dbReference type="RefSeq" id="XP_067545391.1">
    <property type="nucleotide sequence ID" value="XM_067687683.1"/>
</dbReference>
<evidence type="ECO:0000256" key="4">
    <source>
        <dbReference type="ARBA" id="ARBA00022857"/>
    </source>
</evidence>
<dbReference type="PANTHER" id="PTHR48467:SF1">
    <property type="entry name" value="GLUTAMATE SYNTHASE 1 [NADH], CHLOROPLASTIC-LIKE"/>
    <property type="match status" value="1"/>
</dbReference>
<dbReference type="PRINTS" id="PR00419">
    <property type="entry name" value="ADXRDTASE"/>
</dbReference>
<dbReference type="PANTHER" id="PTHR48467">
    <property type="entry name" value="GLUTAMATE SYNTHASE 1 [NADH], CHLOROPLASTIC-LIKE"/>
    <property type="match status" value="1"/>
</dbReference>
<sequence length="350" mass="38193">MKLCVIGAGPASAYFIKEVLTTRKDVTFDVFEKERAPLGYLRCGVAPDQLGLKATIPSLTEVLRHPRVKYFPGIEMGKDLHLREIQKYYDGVVIGSGAKGPRLLDVPGSRHAISADALIRKINNCPGPSVPRLSGTVAIIGNGNVSLDAARMLLHSKVLGEKTGSSYLKDLSVDKAIVIGRNSPLETKFTNAVLAELFFSPLQVLQSNRLQEWFKQLTFAKVGRIAKRTLSLLAKDGVNTRPGTELSNGQSAVEFVFWERPISITKDQKKLTLTTEDDLGRQHHRSVDHVIAAIGYEAASNEEMIKDLAIPVYTIGWAQSRGSGNLSNALETGVELSGQLPPLRPSEVLN</sequence>
<keyword evidence="3" id="KW-0274">FAD</keyword>
<keyword evidence="2" id="KW-0285">Flavoprotein</keyword>
<dbReference type="Gene3D" id="3.50.50.60">
    <property type="entry name" value="FAD/NAD(P)-binding domain"/>
    <property type="match status" value="1"/>
</dbReference>
<evidence type="ECO:0000259" key="6">
    <source>
        <dbReference type="Pfam" id="PF07992"/>
    </source>
</evidence>
<keyword evidence="4" id="KW-0521">NADP</keyword>
<name>A0A177EK94_9MICR</name>
<organism evidence="7 8">
    <name type="scientific">Nematocida displodere</name>
    <dbReference type="NCBI Taxonomy" id="1805483"/>
    <lineage>
        <taxon>Eukaryota</taxon>
        <taxon>Fungi</taxon>
        <taxon>Fungi incertae sedis</taxon>
        <taxon>Microsporidia</taxon>
        <taxon>Nematocida</taxon>
    </lineage>
</organism>
<dbReference type="GeneID" id="93646615"/>
<comment type="cofactor">
    <cofactor evidence="1">
        <name>FAD</name>
        <dbReference type="ChEBI" id="CHEBI:57692"/>
    </cofactor>
</comment>
<dbReference type="AlphaFoldDB" id="A0A177EK94"/>
<dbReference type="VEuPathDB" id="MicrosporidiaDB:NEDG_00265"/>
<gene>
    <name evidence="7" type="ORF">NEDG_00265</name>
</gene>
<evidence type="ECO:0000256" key="3">
    <source>
        <dbReference type="ARBA" id="ARBA00022827"/>
    </source>
</evidence>
<dbReference type="InterPro" id="IPR055275">
    <property type="entry name" value="Ferredox_Rdtase"/>
</dbReference>
<dbReference type="STRING" id="1805483.A0A177EK94"/>
<evidence type="ECO:0000256" key="1">
    <source>
        <dbReference type="ARBA" id="ARBA00001974"/>
    </source>
</evidence>
<dbReference type="InterPro" id="IPR036188">
    <property type="entry name" value="FAD/NAD-bd_sf"/>
</dbReference>
<evidence type="ECO:0000313" key="7">
    <source>
        <dbReference type="EMBL" id="OAG31790.1"/>
    </source>
</evidence>
<comment type="caution">
    <text evidence="7">The sequence shown here is derived from an EMBL/GenBank/DDBJ whole genome shotgun (WGS) entry which is preliminary data.</text>
</comment>
<proteinExistence type="predicted"/>
<dbReference type="Pfam" id="PF07992">
    <property type="entry name" value="Pyr_redox_2"/>
    <property type="match status" value="1"/>
</dbReference>
<keyword evidence="8" id="KW-1185">Reference proteome</keyword>
<protein>
    <submittedName>
        <fullName evidence="7">Adrenodoxin-NADP+ reductase</fullName>
    </submittedName>
</protein>
<accession>A0A177EK94</accession>